<dbReference type="GO" id="GO:0016874">
    <property type="term" value="F:ligase activity"/>
    <property type="evidence" value="ECO:0007669"/>
    <property type="project" value="UniProtKB-KW"/>
</dbReference>
<feature type="domain" description="AMP-binding enzyme C-terminal" evidence="6">
    <location>
        <begin position="457"/>
        <end position="539"/>
    </location>
</feature>
<evidence type="ECO:0000256" key="1">
    <source>
        <dbReference type="ARBA" id="ARBA00006432"/>
    </source>
</evidence>
<evidence type="ECO:0000313" key="8">
    <source>
        <dbReference type="Proteomes" id="UP000291213"/>
    </source>
</evidence>
<sequence length="559" mass="62901">MKKFLALPEKTPWRPGYSLTIHKIYQYALYMWSDLEIVFRTTKGLERYTFSDAARRIESLANALRALGVSGLDRVATMDWNTHWHYETYFAAPMMGAVLHPLNVRLAPNEIAYIMNHAEDKVLIVHSDFLKLAEAILPHAPSVEHVIIVDAESHPDRIAGRRLHNYEDLIKEHGGRFEWPELDENRPAAMGYTSGTTGLPKGVYHSHRMIVVHALSGALALATRGRRRVTGDDTLLHIVPMFHVLAWGLPYMATLTGMKQVFPGRLDPKVLLDLIVGEKVTVTAGVPTILYMLLSHPESGKYDLSGLLFVNGGQALPKGLADAARKRGIEVMVGYGMTETAPILTLANVPKKYMDRSEELSLTTGWPVPLVELMVADPETLEPVPKDGKTMGEIVVRTPWVTPEYYKDPEKTEKAWRGGWFHTGDIAVWTPEGYIQIVDRDKDIIKSGGEWISSVRLESLISQHPGVAQVAVIGARHPKWGERPVAIIVPKPGWQDKLTTEEVREWLTKNFVEKGEIPKWWLPDKIVLVDDLPKTSVGKINKRSLREKFANILEQEPQQ</sequence>
<dbReference type="Gene3D" id="3.30.300.30">
    <property type="match status" value="1"/>
</dbReference>
<accession>A0A401HAF0</accession>
<dbReference type="InterPro" id="IPR045851">
    <property type="entry name" value="AMP-bd_C_sf"/>
</dbReference>
<dbReference type="CDD" id="cd12119">
    <property type="entry name" value="ttLC_FACS_AlkK_like"/>
    <property type="match status" value="1"/>
</dbReference>
<comment type="similarity">
    <text evidence="1">Belongs to the ATP-dependent AMP-binding enzyme family.</text>
</comment>
<dbReference type="InterPro" id="IPR025110">
    <property type="entry name" value="AMP-bd_C"/>
</dbReference>
<dbReference type="InterPro" id="IPR000873">
    <property type="entry name" value="AMP-dep_synth/lig_dom"/>
</dbReference>
<keyword evidence="4" id="KW-0443">Lipid metabolism</keyword>
<comment type="caution">
    <text evidence="7">The sequence shown here is derived from an EMBL/GenBank/DDBJ whole genome shotgun (WGS) entry which is preliminary data.</text>
</comment>
<dbReference type="Gene3D" id="3.40.50.12780">
    <property type="entry name" value="N-terminal domain of ligase-like"/>
    <property type="match status" value="1"/>
</dbReference>
<reference evidence="7 8" key="1">
    <citation type="submission" date="2017-02" db="EMBL/GenBank/DDBJ databases">
        <title>isolation and characterization of a novel temperate virus Aeropyrum globular virus 1 infecting hyperthermophilic archaeon Aeropyrum.</title>
        <authorList>
            <person name="Yumiya M."/>
            <person name="Yoshida T."/>
            <person name="Sako Y."/>
        </authorList>
    </citation>
    <scope>NUCLEOTIDE SEQUENCE [LARGE SCALE GENOMIC DNA]</scope>
    <source>
        <strain evidence="7 8">YK1-12-2013</strain>
    </source>
</reference>
<dbReference type="PANTHER" id="PTHR43859">
    <property type="entry name" value="ACYL-ACTIVATING ENZYME"/>
    <property type="match status" value="1"/>
</dbReference>
<dbReference type="InterPro" id="IPR042099">
    <property type="entry name" value="ANL_N_sf"/>
</dbReference>
<dbReference type="PROSITE" id="PS00455">
    <property type="entry name" value="AMP_BINDING"/>
    <property type="match status" value="1"/>
</dbReference>
<dbReference type="InterPro" id="IPR020845">
    <property type="entry name" value="AMP-binding_CS"/>
</dbReference>
<evidence type="ECO:0000259" key="6">
    <source>
        <dbReference type="Pfam" id="PF13193"/>
    </source>
</evidence>
<dbReference type="FunFam" id="3.30.300.30:FF:000008">
    <property type="entry name" value="2,3-dihydroxybenzoate-AMP ligase"/>
    <property type="match status" value="1"/>
</dbReference>
<dbReference type="EMBL" id="BDMD01000054">
    <property type="protein sequence ID" value="GBF09338.1"/>
    <property type="molecule type" value="Genomic_DNA"/>
</dbReference>
<organism evidence="7 8">
    <name type="scientific">Aeropyrum pernix</name>
    <dbReference type="NCBI Taxonomy" id="56636"/>
    <lineage>
        <taxon>Archaea</taxon>
        <taxon>Thermoproteota</taxon>
        <taxon>Thermoprotei</taxon>
        <taxon>Desulfurococcales</taxon>
        <taxon>Desulfurococcaceae</taxon>
        <taxon>Aeropyrum</taxon>
    </lineage>
</organism>
<evidence type="ECO:0000256" key="4">
    <source>
        <dbReference type="ARBA" id="ARBA00023098"/>
    </source>
</evidence>
<evidence type="ECO:0000259" key="5">
    <source>
        <dbReference type="Pfam" id="PF00501"/>
    </source>
</evidence>
<name>A0A401HAF0_AERPX</name>
<gene>
    <name evidence="7" type="ORF">apy_10630</name>
</gene>
<feature type="domain" description="AMP-dependent synthetase/ligase" evidence="5">
    <location>
        <begin position="43"/>
        <end position="406"/>
    </location>
</feature>
<dbReference type="NCBIfam" id="NF004837">
    <property type="entry name" value="PRK06187.1"/>
    <property type="match status" value="1"/>
</dbReference>
<keyword evidence="3" id="KW-0276">Fatty acid metabolism</keyword>
<evidence type="ECO:0000256" key="3">
    <source>
        <dbReference type="ARBA" id="ARBA00022832"/>
    </source>
</evidence>
<dbReference type="GO" id="GO:0006631">
    <property type="term" value="P:fatty acid metabolic process"/>
    <property type="evidence" value="ECO:0007669"/>
    <property type="project" value="UniProtKB-KW"/>
</dbReference>
<keyword evidence="2 7" id="KW-0436">Ligase</keyword>
<proteinExistence type="inferred from homology"/>
<dbReference type="Proteomes" id="UP000291213">
    <property type="component" value="Unassembled WGS sequence"/>
</dbReference>
<dbReference type="AlphaFoldDB" id="A0A401HAF0"/>
<dbReference type="Pfam" id="PF13193">
    <property type="entry name" value="AMP-binding_C"/>
    <property type="match status" value="1"/>
</dbReference>
<dbReference type="SUPFAM" id="SSF56801">
    <property type="entry name" value="Acetyl-CoA synthetase-like"/>
    <property type="match status" value="1"/>
</dbReference>
<protein>
    <submittedName>
        <fullName evidence="7">Medium-chain-fatty-acid-CoA ligase</fullName>
    </submittedName>
</protein>
<evidence type="ECO:0000313" key="7">
    <source>
        <dbReference type="EMBL" id="GBF09338.1"/>
    </source>
</evidence>
<dbReference type="PANTHER" id="PTHR43859:SF4">
    <property type="entry name" value="BUTANOATE--COA LIGASE AAE1-RELATED"/>
    <property type="match status" value="1"/>
</dbReference>
<evidence type="ECO:0000256" key="2">
    <source>
        <dbReference type="ARBA" id="ARBA00022598"/>
    </source>
</evidence>
<dbReference type="Pfam" id="PF00501">
    <property type="entry name" value="AMP-binding"/>
    <property type="match status" value="1"/>
</dbReference>